<dbReference type="InterPro" id="IPR000182">
    <property type="entry name" value="GNAT_dom"/>
</dbReference>
<keyword evidence="4" id="KW-1185">Reference proteome</keyword>
<dbReference type="SUPFAM" id="SSF55729">
    <property type="entry name" value="Acyl-CoA N-acyltransferases (Nat)"/>
    <property type="match status" value="1"/>
</dbReference>
<accession>A0A562BRM8</accession>
<dbReference type="Pfam" id="PF00583">
    <property type="entry name" value="Acetyltransf_1"/>
    <property type="match status" value="1"/>
</dbReference>
<dbReference type="InterPro" id="IPR050769">
    <property type="entry name" value="NAT_camello-type"/>
</dbReference>
<sequence>MTRDLRIRAAAPGERPAIATVLEQCGLVAEEVQLREERFHVALLDNRIVGCGAAERHGDCAVVCSVAVLPEYRDRGIGSHLISAVLMRARADGCRTAVLLTSRCPSYFARYGFSLIPASELPPELRDSLALRQHAEGSGVCMRCELK</sequence>
<organism evidence="3 4">
    <name type="scientific">Cupriavidus gilardii J11</name>
    <dbReference type="NCBI Taxonomy" id="936133"/>
    <lineage>
        <taxon>Bacteria</taxon>
        <taxon>Pseudomonadati</taxon>
        <taxon>Pseudomonadota</taxon>
        <taxon>Betaproteobacteria</taxon>
        <taxon>Burkholderiales</taxon>
        <taxon>Burkholderiaceae</taxon>
        <taxon>Cupriavidus</taxon>
    </lineage>
</organism>
<reference evidence="3 4" key="1">
    <citation type="submission" date="2019-07" db="EMBL/GenBank/DDBJ databases">
        <title>Genome sequencing of lignin-degrading bacterial isolates.</title>
        <authorList>
            <person name="Gladden J."/>
        </authorList>
    </citation>
    <scope>NUCLEOTIDE SEQUENCE [LARGE SCALE GENOMIC DNA]</scope>
    <source>
        <strain evidence="3 4">J11</strain>
    </source>
</reference>
<name>A0A562BRM8_9BURK</name>
<comment type="caution">
    <text evidence="3">The sequence shown here is derived from an EMBL/GenBank/DDBJ whole genome shotgun (WGS) entry which is preliminary data.</text>
</comment>
<dbReference type="InterPro" id="IPR016181">
    <property type="entry name" value="Acyl_CoA_acyltransferase"/>
</dbReference>
<dbReference type="EMBL" id="VLJN01000008">
    <property type="protein sequence ID" value="TWG87530.1"/>
    <property type="molecule type" value="Genomic_DNA"/>
</dbReference>
<evidence type="ECO:0000313" key="4">
    <source>
        <dbReference type="Proteomes" id="UP000318141"/>
    </source>
</evidence>
<keyword evidence="1 3" id="KW-0808">Transferase</keyword>
<feature type="domain" description="N-acetyltransferase" evidence="2">
    <location>
        <begin position="5"/>
        <end position="147"/>
    </location>
</feature>
<proteinExistence type="predicted"/>
<dbReference type="PANTHER" id="PTHR13947">
    <property type="entry name" value="GNAT FAMILY N-ACETYLTRANSFERASE"/>
    <property type="match status" value="1"/>
</dbReference>
<dbReference type="GO" id="GO:0008080">
    <property type="term" value="F:N-acetyltransferase activity"/>
    <property type="evidence" value="ECO:0007669"/>
    <property type="project" value="InterPro"/>
</dbReference>
<protein>
    <submittedName>
        <fullName evidence="3">Amino-acid N-acetyltransferase</fullName>
    </submittedName>
</protein>
<dbReference type="OrthoDB" id="8927617at2"/>
<evidence type="ECO:0000256" key="1">
    <source>
        <dbReference type="ARBA" id="ARBA00022679"/>
    </source>
</evidence>
<dbReference type="AlphaFoldDB" id="A0A562BRM8"/>
<gene>
    <name evidence="3" type="ORF">L602_001600000110</name>
</gene>
<dbReference type="PANTHER" id="PTHR13947:SF37">
    <property type="entry name" value="LD18367P"/>
    <property type="match status" value="1"/>
</dbReference>
<dbReference type="CDD" id="cd04301">
    <property type="entry name" value="NAT_SF"/>
    <property type="match status" value="1"/>
</dbReference>
<dbReference type="PROSITE" id="PS51186">
    <property type="entry name" value="GNAT"/>
    <property type="match status" value="1"/>
</dbReference>
<evidence type="ECO:0000313" key="3">
    <source>
        <dbReference type="EMBL" id="TWG87530.1"/>
    </source>
</evidence>
<dbReference type="Gene3D" id="3.40.630.30">
    <property type="match status" value="1"/>
</dbReference>
<evidence type="ECO:0000259" key="2">
    <source>
        <dbReference type="PROSITE" id="PS51186"/>
    </source>
</evidence>
<dbReference type="Proteomes" id="UP000318141">
    <property type="component" value="Unassembled WGS sequence"/>
</dbReference>